<dbReference type="AlphaFoldDB" id="A0A391NX38"/>
<sequence length="22" mass="2529">MVSLAELRERMRSLRLDALIVG</sequence>
<gene>
    <name evidence="1" type="ORF">KIPB_014644</name>
</gene>
<evidence type="ECO:0000313" key="2">
    <source>
        <dbReference type="Proteomes" id="UP000265618"/>
    </source>
</evidence>
<keyword evidence="2" id="KW-1185">Reference proteome</keyword>
<protein>
    <submittedName>
        <fullName evidence="1">Uncharacterized protein</fullName>
    </submittedName>
</protein>
<dbReference type="EMBL" id="BDIP01007656">
    <property type="protein sequence ID" value="GCA64556.1"/>
    <property type="molecule type" value="Genomic_DNA"/>
</dbReference>
<evidence type="ECO:0000313" key="1">
    <source>
        <dbReference type="EMBL" id="GCA64556.1"/>
    </source>
</evidence>
<reference evidence="1 2" key="1">
    <citation type="journal article" date="2018" name="PLoS ONE">
        <title>The draft genome of Kipferlia bialata reveals reductive genome evolution in fornicate parasites.</title>
        <authorList>
            <person name="Tanifuji G."/>
            <person name="Takabayashi S."/>
            <person name="Kume K."/>
            <person name="Takagi M."/>
            <person name="Nakayama T."/>
            <person name="Kamikawa R."/>
            <person name="Inagaki Y."/>
            <person name="Hashimoto T."/>
        </authorList>
    </citation>
    <scope>NUCLEOTIDE SEQUENCE [LARGE SCALE GENOMIC DNA]</scope>
    <source>
        <strain evidence="1">NY0173</strain>
    </source>
</reference>
<dbReference type="Proteomes" id="UP000265618">
    <property type="component" value="Unassembled WGS sequence"/>
</dbReference>
<accession>A0A391NX38</accession>
<proteinExistence type="predicted"/>
<feature type="non-terminal residue" evidence="1">
    <location>
        <position position="22"/>
    </location>
</feature>
<comment type="caution">
    <text evidence="1">The sequence shown here is derived from an EMBL/GenBank/DDBJ whole genome shotgun (WGS) entry which is preliminary data.</text>
</comment>
<name>A0A391NX38_9EUKA</name>
<organism evidence="1 2">
    <name type="scientific">Kipferlia bialata</name>
    <dbReference type="NCBI Taxonomy" id="797122"/>
    <lineage>
        <taxon>Eukaryota</taxon>
        <taxon>Metamonada</taxon>
        <taxon>Carpediemonas-like organisms</taxon>
        <taxon>Kipferlia</taxon>
    </lineage>
</organism>